<keyword evidence="1 2" id="KW-0238">DNA-binding</keyword>
<evidence type="ECO:0000313" key="4">
    <source>
        <dbReference type="Proteomes" id="UP000192674"/>
    </source>
</evidence>
<dbReference type="EMBL" id="FWXV01000013">
    <property type="protein sequence ID" value="SMD26231.1"/>
    <property type="molecule type" value="Genomic_DNA"/>
</dbReference>
<dbReference type="InterPro" id="IPR012340">
    <property type="entry name" value="NA-bd_OB-fold"/>
</dbReference>
<proteinExistence type="predicted"/>
<protein>
    <submittedName>
        <fullName evidence="3">Single-strand DNA-binding protein</fullName>
    </submittedName>
</protein>
<accession>A0A1W2FWG0</accession>
<dbReference type="SUPFAM" id="SSF50249">
    <property type="entry name" value="Nucleic acid-binding proteins"/>
    <property type="match status" value="1"/>
</dbReference>
<dbReference type="Pfam" id="PF00436">
    <property type="entry name" value="SSB"/>
    <property type="match status" value="1"/>
</dbReference>
<reference evidence="3 4" key="1">
    <citation type="submission" date="2017-04" db="EMBL/GenBank/DDBJ databases">
        <authorList>
            <person name="Afonso C.L."/>
            <person name="Miller P.J."/>
            <person name="Scott M.A."/>
            <person name="Spackman E."/>
            <person name="Goraichik I."/>
            <person name="Dimitrov K.M."/>
            <person name="Suarez D.L."/>
            <person name="Swayne D.E."/>
        </authorList>
    </citation>
    <scope>NUCLEOTIDE SEQUENCE [LARGE SCALE GENOMIC DNA]</scope>
    <source>
        <strain evidence="3 4">DSM 43828</strain>
    </source>
</reference>
<name>A0A1W2FWG0_KIBAR</name>
<dbReference type="PROSITE" id="PS50935">
    <property type="entry name" value="SSB"/>
    <property type="match status" value="1"/>
</dbReference>
<dbReference type="AlphaFoldDB" id="A0A1W2FWG0"/>
<dbReference type="Gene3D" id="2.40.50.140">
    <property type="entry name" value="Nucleic acid-binding proteins"/>
    <property type="match status" value="1"/>
</dbReference>
<dbReference type="GO" id="GO:0003697">
    <property type="term" value="F:single-stranded DNA binding"/>
    <property type="evidence" value="ECO:0007669"/>
    <property type="project" value="InterPro"/>
</dbReference>
<keyword evidence="4" id="KW-1185">Reference proteome</keyword>
<dbReference type="OrthoDB" id="9809878at2"/>
<dbReference type="CDD" id="cd04496">
    <property type="entry name" value="SSB_OBF"/>
    <property type="match status" value="1"/>
</dbReference>
<gene>
    <name evidence="3" type="ORF">SAMN05661093_09812</name>
</gene>
<evidence type="ECO:0000313" key="3">
    <source>
        <dbReference type="EMBL" id="SMD26231.1"/>
    </source>
</evidence>
<sequence length="133" mass="15132">MAWNETKLTLTGRICTDVRVWNANDEERMVAAFTVVTNERKFDRETNSWVRGRELFMRVKCFRRLAAAVAGTFVKGDPVVATGKLYTNKWEKEGQPRSDLEMEATSMGPDLTFCKIVLLRDERSGMPIEPVAA</sequence>
<dbReference type="InterPro" id="IPR000424">
    <property type="entry name" value="Primosome_PriB/ssb"/>
</dbReference>
<dbReference type="Proteomes" id="UP000192674">
    <property type="component" value="Unassembled WGS sequence"/>
</dbReference>
<evidence type="ECO:0000256" key="2">
    <source>
        <dbReference type="PROSITE-ProRule" id="PRU00252"/>
    </source>
</evidence>
<evidence type="ECO:0000256" key="1">
    <source>
        <dbReference type="ARBA" id="ARBA00023125"/>
    </source>
</evidence>
<dbReference type="RefSeq" id="WP_033382582.1">
    <property type="nucleotide sequence ID" value="NZ_FWXV01000013.1"/>
</dbReference>
<organism evidence="3 4">
    <name type="scientific">Kibdelosporangium aridum</name>
    <dbReference type="NCBI Taxonomy" id="2030"/>
    <lineage>
        <taxon>Bacteria</taxon>
        <taxon>Bacillati</taxon>
        <taxon>Actinomycetota</taxon>
        <taxon>Actinomycetes</taxon>
        <taxon>Pseudonocardiales</taxon>
        <taxon>Pseudonocardiaceae</taxon>
        <taxon>Kibdelosporangium</taxon>
    </lineage>
</organism>